<reference evidence="3" key="1">
    <citation type="submission" date="2019-08" db="EMBL/GenBank/DDBJ databases">
        <authorList>
            <person name="Kucharzyk K."/>
            <person name="Murdoch R.W."/>
            <person name="Higgins S."/>
            <person name="Loffler F."/>
        </authorList>
    </citation>
    <scope>NUCLEOTIDE SEQUENCE</scope>
</reference>
<dbReference type="AlphaFoldDB" id="A0A644YSV2"/>
<dbReference type="EMBL" id="VSSQ01005961">
    <property type="protein sequence ID" value="MPM31038.1"/>
    <property type="molecule type" value="Genomic_DNA"/>
</dbReference>
<dbReference type="PANTHER" id="PTHR43540:SF10">
    <property type="entry name" value="ISOCHORISMATASE"/>
    <property type="match status" value="1"/>
</dbReference>
<dbReference type="Gene3D" id="3.40.50.850">
    <property type="entry name" value="Isochorismatase-like"/>
    <property type="match status" value="1"/>
</dbReference>
<dbReference type="InterPro" id="IPR036380">
    <property type="entry name" value="Isochorismatase-like_sf"/>
</dbReference>
<sequence length="179" mass="19780">MSTQKSALVVVDYQKDFVDGALGFPGAELLDDKIAARIDREQGEVIFTFDTHGGDYMTRAEGKLLPVPHCMKGSSGWAFYGKTAEKKPDKFFEKPTFGSLELANYLREQKFDRVELCGLVSHICVISNAALAKAALPEAEIVVDARLTDGYDKKLHEAALDILENLHITVTNREKTTNA</sequence>
<feature type="domain" description="Isochorismatase-like" evidence="2">
    <location>
        <begin position="6"/>
        <end position="173"/>
    </location>
</feature>
<comment type="caution">
    <text evidence="3">The sequence shown here is derived from an EMBL/GenBank/DDBJ whole genome shotgun (WGS) entry which is preliminary data.</text>
</comment>
<dbReference type="CDD" id="cd00431">
    <property type="entry name" value="cysteine_hydrolases"/>
    <property type="match status" value="1"/>
</dbReference>
<protein>
    <recommendedName>
        <fullName evidence="2">Isochorismatase-like domain-containing protein</fullName>
    </recommendedName>
</protein>
<dbReference type="SUPFAM" id="SSF52499">
    <property type="entry name" value="Isochorismatase-like hydrolases"/>
    <property type="match status" value="1"/>
</dbReference>
<evidence type="ECO:0000313" key="3">
    <source>
        <dbReference type="EMBL" id="MPM31038.1"/>
    </source>
</evidence>
<proteinExistence type="predicted"/>
<evidence type="ECO:0000259" key="2">
    <source>
        <dbReference type="Pfam" id="PF00857"/>
    </source>
</evidence>
<dbReference type="PANTHER" id="PTHR43540">
    <property type="entry name" value="PEROXYUREIDOACRYLATE/UREIDOACRYLATE AMIDOHYDROLASE-RELATED"/>
    <property type="match status" value="1"/>
</dbReference>
<dbReference type="GO" id="GO:0016787">
    <property type="term" value="F:hydrolase activity"/>
    <property type="evidence" value="ECO:0007669"/>
    <property type="project" value="UniProtKB-KW"/>
</dbReference>
<dbReference type="InterPro" id="IPR050272">
    <property type="entry name" value="Isochorismatase-like_hydrls"/>
</dbReference>
<evidence type="ECO:0000256" key="1">
    <source>
        <dbReference type="ARBA" id="ARBA00022801"/>
    </source>
</evidence>
<name>A0A644YSV2_9ZZZZ</name>
<dbReference type="Pfam" id="PF00857">
    <property type="entry name" value="Isochorismatase"/>
    <property type="match status" value="1"/>
</dbReference>
<keyword evidence="1" id="KW-0378">Hydrolase</keyword>
<organism evidence="3">
    <name type="scientific">bioreactor metagenome</name>
    <dbReference type="NCBI Taxonomy" id="1076179"/>
    <lineage>
        <taxon>unclassified sequences</taxon>
        <taxon>metagenomes</taxon>
        <taxon>ecological metagenomes</taxon>
    </lineage>
</organism>
<accession>A0A644YSV2</accession>
<gene>
    <name evidence="3" type="ORF">SDC9_77591</name>
</gene>
<dbReference type="InterPro" id="IPR000868">
    <property type="entry name" value="Isochorismatase-like_dom"/>
</dbReference>